<evidence type="ECO:0000256" key="1">
    <source>
        <dbReference type="ARBA" id="ARBA00006987"/>
    </source>
</evidence>
<dbReference type="InterPro" id="IPR005064">
    <property type="entry name" value="BUG"/>
</dbReference>
<organism evidence="3 4">
    <name type="scientific">Delftia lacustris</name>
    <dbReference type="NCBI Taxonomy" id="558537"/>
    <lineage>
        <taxon>Bacteria</taxon>
        <taxon>Pseudomonadati</taxon>
        <taxon>Pseudomonadota</taxon>
        <taxon>Betaproteobacteria</taxon>
        <taxon>Burkholderiales</taxon>
        <taxon>Comamonadaceae</taxon>
        <taxon>Delftia</taxon>
    </lineage>
</organism>
<dbReference type="PANTHER" id="PTHR42928:SF5">
    <property type="entry name" value="BLR1237 PROTEIN"/>
    <property type="match status" value="1"/>
</dbReference>
<dbReference type="InterPro" id="IPR006311">
    <property type="entry name" value="TAT_signal"/>
</dbReference>
<feature type="signal peptide" evidence="2">
    <location>
        <begin position="1"/>
        <end position="29"/>
    </location>
</feature>
<dbReference type="PANTHER" id="PTHR42928">
    <property type="entry name" value="TRICARBOXYLATE-BINDING PROTEIN"/>
    <property type="match status" value="1"/>
</dbReference>
<dbReference type="CDD" id="cd07012">
    <property type="entry name" value="PBP2_Bug_TTT"/>
    <property type="match status" value="1"/>
</dbReference>
<feature type="chain" id="PRO_5010267300" evidence="2">
    <location>
        <begin position="30"/>
        <end position="334"/>
    </location>
</feature>
<keyword evidence="3" id="KW-0675">Receptor</keyword>
<dbReference type="SUPFAM" id="SSF53850">
    <property type="entry name" value="Periplasmic binding protein-like II"/>
    <property type="match status" value="1"/>
</dbReference>
<name>A0A1H3R171_9BURK</name>
<proteinExistence type="inferred from homology"/>
<dbReference type="GeneID" id="94691698"/>
<comment type="similarity">
    <text evidence="1">Belongs to the UPF0065 (bug) family.</text>
</comment>
<dbReference type="Proteomes" id="UP000183417">
    <property type="component" value="Unassembled WGS sequence"/>
</dbReference>
<dbReference type="EMBL" id="FNPE01000014">
    <property type="protein sequence ID" value="SDZ18689.1"/>
    <property type="molecule type" value="Genomic_DNA"/>
</dbReference>
<keyword evidence="2" id="KW-0732">Signal</keyword>
<reference evidence="3 4" key="1">
    <citation type="submission" date="2016-10" db="EMBL/GenBank/DDBJ databases">
        <authorList>
            <person name="de Groot N.N."/>
        </authorList>
    </citation>
    <scope>NUCLEOTIDE SEQUENCE [LARGE SCALE GENOMIC DNA]</scope>
    <source>
        <strain evidence="3 4">LMG 24775</strain>
    </source>
</reference>
<dbReference type="AlphaFoldDB" id="A0A1H3R171"/>
<dbReference type="Pfam" id="PF03401">
    <property type="entry name" value="TctC"/>
    <property type="match status" value="1"/>
</dbReference>
<dbReference type="PIRSF" id="PIRSF017082">
    <property type="entry name" value="YflP"/>
    <property type="match status" value="1"/>
</dbReference>
<gene>
    <name evidence="3" type="ORF">SAMN05421547_11420</name>
</gene>
<dbReference type="PROSITE" id="PS51318">
    <property type="entry name" value="TAT"/>
    <property type="match status" value="1"/>
</dbReference>
<accession>A0A1H3R171</accession>
<dbReference type="InterPro" id="IPR042100">
    <property type="entry name" value="Bug_dom1"/>
</dbReference>
<dbReference type="Gene3D" id="3.40.190.150">
    <property type="entry name" value="Bordetella uptake gene, domain 1"/>
    <property type="match status" value="1"/>
</dbReference>
<protein>
    <submittedName>
        <fullName evidence="3">Tripartite-type tricarboxylate transporter, receptor component TctC</fullName>
    </submittedName>
</protein>
<dbReference type="Gene3D" id="3.40.190.10">
    <property type="entry name" value="Periplasmic binding protein-like II"/>
    <property type="match status" value="1"/>
</dbReference>
<sequence length="334" mass="34832">MTSIPSTRRRRCLSMALAALAPLAALVCAAWPALAPAQPQMTRIVVAFPPGGPVDFVARTLAEQLGKELGSIVVVENKAGANGAIAAEYVSRAQPDTRTLWLTSVGAVAINPALYPKLGYKPATDLAPVSLVVSNVEMLVVNAKAPYGNGAQFVAAARQARTPLTMASSGTGSVPHLAMELLKEHAGIQLAHIPYKGAAPAITDVVAGHVDGFFGDIPGLIGQISAGKLKPVAIAASRRHPRFPEVRTFAEIGITGVDSDNWYALFAPKGTPAAETEKMSQAVQRALNTPSVKSRLEASGTEVVGSTPAELARALQADTLKWSRVVRANGITPD</sequence>
<evidence type="ECO:0000313" key="4">
    <source>
        <dbReference type="Proteomes" id="UP000183417"/>
    </source>
</evidence>
<evidence type="ECO:0000256" key="2">
    <source>
        <dbReference type="SAM" id="SignalP"/>
    </source>
</evidence>
<dbReference type="RefSeq" id="WP_046238354.1">
    <property type="nucleotide sequence ID" value="NZ_AP025556.1"/>
</dbReference>
<evidence type="ECO:0000313" key="3">
    <source>
        <dbReference type="EMBL" id="SDZ18689.1"/>
    </source>
</evidence>